<sequence length="227" mass="24303">MSDVDQSGVASHHLVHAASGSAQEWAGADASACLHDPHLAVLGLLTPPACPEARQFLQHLVTAMRADGQLAGSSSDGHYRSAPAQCLGTALWHALAELNTLLAQHFSGLPTSMLRGYHSFVKAPRAQLWARFAASQGAQGHEAAFGRDGGPSHAMLLRFLLEHVLEAYPSASAVVYTIEVPHWLRGWCARWGHPGHGPIRVMALFAYRDNGALPPSSPRVLYIPCAE</sequence>
<keyword evidence="2" id="KW-1185">Reference proteome</keyword>
<proteinExistence type="predicted"/>
<evidence type="ECO:0000313" key="1">
    <source>
        <dbReference type="EMBL" id="KXZ55501.1"/>
    </source>
</evidence>
<evidence type="ECO:0000313" key="2">
    <source>
        <dbReference type="Proteomes" id="UP000075714"/>
    </source>
</evidence>
<reference evidence="2" key="1">
    <citation type="journal article" date="2016" name="Nat. Commun.">
        <title>The Gonium pectorale genome demonstrates co-option of cell cycle regulation during the evolution of multicellularity.</title>
        <authorList>
            <person name="Hanschen E.R."/>
            <person name="Marriage T.N."/>
            <person name="Ferris P.J."/>
            <person name="Hamaji T."/>
            <person name="Toyoda A."/>
            <person name="Fujiyama A."/>
            <person name="Neme R."/>
            <person name="Noguchi H."/>
            <person name="Minakuchi Y."/>
            <person name="Suzuki M."/>
            <person name="Kawai-Toyooka H."/>
            <person name="Smith D.R."/>
            <person name="Sparks H."/>
            <person name="Anderson J."/>
            <person name="Bakaric R."/>
            <person name="Luria V."/>
            <person name="Karger A."/>
            <person name="Kirschner M.W."/>
            <person name="Durand P.M."/>
            <person name="Michod R.E."/>
            <person name="Nozaki H."/>
            <person name="Olson B.J."/>
        </authorList>
    </citation>
    <scope>NUCLEOTIDE SEQUENCE [LARGE SCALE GENOMIC DNA]</scope>
    <source>
        <strain evidence="2">NIES-2863</strain>
    </source>
</reference>
<organism evidence="1 2">
    <name type="scientific">Gonium pectorale</name>
    <name type="common">Green alga</name>
    <dbReference type="NCBI Taxonomy" id="33097"/>
    <lineage>
        <taxon>Eukaryota</taxon>
        <taxon>Viridiplantae</taxon>
        <taxon>Chlorophyta</taxon>
        <taxon>core chlorophytes</taxon>
        <taxon>Chlorophyceae</taxon>
        <taxon>CS clade</taxon>
        <taxon>Chlamydomonadales</taxon>
        <taxon>Volvocaceae</taxon>
        <taxon>Gonium</taxon>
    </lineage>
</organism>
<dbReference type="EMBL" id="LSYV01000003">
    <property type="protein sequence ID" value="KXZ55501.1"/>
    <property type="molecule type" value="Genomic_DNA"/>
</dbReference>
<dbReference type="OrthoDB" id="529334at2759"/>
<accession>A0A150H086</accession>
<dbReference type="AlphaFoldDB" id="A0A150H086"/>
<dbReference type="Proteomes" id="UP000075714">
    <property type="component" value="Unassembled WGS sequence"/>
</dbReference>
<gene>
    <name evidence="1" type="ORF">GPECTOR_2g1050</name>
</gene>
<name>A0A150H086_GONPE</name>
<protein>
    <submittedName>
        <fullName evidence="1">Uncharacterized protein</fullName>
    </submittedName>
</protein>
<comment type="caution">
    <text evidence="1">The sequence shown here is derived from an EMBL/GenBank/DDBJ whole genome shotgun (WGS) entry which is preliminary data.</text>
</comment>